<organism evidence="2 3">
    <name type="scientific">Dendrothele bispora (strain CBS 962.96)</name>
    <dbReference type="NCBI Taxonomy" id="1314807"/>
    <lineage>
        <taxon>Eukaryota</taxon>
        <taxon>Fungi</taxon>
        <taxon>Dikarya</taxon>
        <taxon>Basidiomycota</taxon>
        <taxon>Agaricomycotina</taxon>
        <taxon>Agaricomycetes</taxon>
        <taxon>Agaricomycetidae</taxon>
        <taxon>Agaricales</taxon>
        <taxon>Agaricales incertae sedis</taxon>
        <taxon>Dendrothele</taxon>
    </lineage>
</organism>
<reference evidence="2 3" key="1">
    <citation type="journal article" date="2019" name="Nat. Ecol. Evol.">
        <title>Megaphylogeny resolves global patterns of mushroom evolution.</title>
        <authorList>
            <person name="Varga T."/>
            <person name="Krizsan K."/>
            <person name="Foldi C."/>
            <person name="Dima B."/>
            <person name="Sanchez-Garcia M."/>
            <person name="Sanchez-Ramirez S."/>
            <person name="Szollosi G.J."/>
            <person name="Szarkandi J.G."/>
            <person name="Papp V."/>
            <person name="Albert L."/>
            <person name="Andreopoulos W."/>
            <person name="Angelini C."/>
            <person name="Antonin V."/>
            <person name="Barry K.W."/>
            <person name="Bougher N.L."/>
            <person name="Buchanan P."/>
            <person name="Buyck B."/>
            <person name="Bense V."/>
            <person name="Catcheside P."/>
            <person name="Chovatia M."/>
            <person name="Cooper J."/>
            <person name="Damon W."/>
            <person name="Desjardin D."/>
            <person name="Finy P."/>
            <person name="Geml J."/>
            <person name="Haridas S."/>
            <person name="Hughes K."/>
            <person name="Justo A."/>
            <person name="Karasinski D."/>
            <person name="Kautmanova I."/>
            <person name="Kiss B."/>
            <person name="Kocsube S."/>
            <person name="Kotiranta H."/>
            <person name="LaButti K.M."/>
            <person name="Lechner B.E."/>
            <person name="Liimatainen K."/>
            <person name="Lipzen A."/>
            <person name="Lukacs Z."/>
            <person name="Mihaltcheva S."/>
            <person name="Morgado L.N."/>
            <person name="Niskanen T."/>
            <person name="Noordeloos M.E."/>
            <person name="Ohm R.A."/>
            <person name="Ortiz-Santana B."/>
            <person name="Ovrebo C."/>
            <person name="Racz N."/>
            <person name="Riley R."/>
            <person name="Savchenko A."/>
            <person name="Shiryaev A."/>
            <person name="Soop K."/>
            <person name="Spirin V."/>
            <person name="Szebenyi C."/>
            <person name="Tomsovsky M."/>
            <person name="Tulloss R.E."/>
            <person name="Uehling J."/>
            <person name="Grigoriev I.V."/>
            <person name="Vagvolgyi C."/>
            <person name="Papp T."/>
            <person name="Martin F.M."/>
            <person name="Miettinen O."/>
            <person name="Hibbett D.S."/>
            <person name="Nagy L.G."/>
        </authorList>
    </citation>
    <scope>NUCLEOTIDE SEQUENCE [LARGE SCALE GENOMIC DNA]</scope>
    <source>
        <strain evidence="2 3">CBS 962.96</strain>
    </source>
</reference>
<evidence type="ECO:0000313" key="2">
    <source>
        <dbReference type="EMBL" id="THU94713.1"/>
    </source>
</evidence>
<gene>
    <name evidence="2" type="ORF">K435DRAFT_860256</name>
</gene>
<feature type="signal peptide" evidence="1">
    <location>
        <begin position="1"/>
        <end position="22"/>
    </location>
</feature>
<sequence length="117" mass="12458">MSPVTSLIAISSLLVFFTGTSAAPTDGPARRHMTALELWLSKRQSQCSSSQTIACCNNGQGNCNVVNPAFGTGNESIDFLEEPCSPQTFASCCDQDVEQNGLINININLCNPLPGFE</sequence>
<dbReference type="AlphaFoldDB" id="A0A4S8LZI9"/>
<evidence type="ECO:0000313" key="3">
    <source>
        <dbReference type="Proteomes" id="UP000297245"/>
    </source>
</evidence>
<accession>A0A4S8LZI9</accession>
<dbReference type="Proteomes" id="UP000297245">
    <property type="component" value="Unassembled WGS sequence"/>
</dbReference>
<dbReference type="EMBL" id="ML179217">
    <property type="protein sequence ID" value="THU94713.1"/>
    <property type="molecule type" value="Genomic_DNA"/>
</dbReference>
<feature type="chain" id="PRO_5020560386" description="Hydrophobin" evidence="1">
    <location>
        <begin position="23"/>
        <end position="117"/>
    </location>
</feature>
<evidence type="ECO:0000256" key="1">
    <source>
        <dbReference type="SAM" id="SignalP"/>
    </source>
</evidence>
<keyword evidence="1" id="KW-0732">Signal</keyword>
<keyword evidence="3" id="KW-1185">Reference proteome</keyword>
<evidence type="ECO:0008006" key="4">
    <source>
        <dbReference type="Google" id="ProtNLM"/>
    </source>
</evidence>
<proteinExistence type="predicted"/>
<protein>
    <recommendedName>
        <fullName evidence="4">Hydrophobin</fullName>
    </recommendedName>
</protein>
<name>A0A4S8LZI9_DENBC</name>